<dbReference type="EMBL" id="JAHRHJ020000005">
    <property type="protein sequence ID" value="KAH9316378.1"/>
    <property type="molecule type" value="Genomic_DNA"/>
</dbReference>
<keyword evidence="1 3" id="KW-0964">Secreted</keyword>
<name>A0AA38G6X9_TAXCH</name>
<feature type="domain" description="Expansin-like EG45" evidence="5">
    <location>
        <begin position="82"/>
        <end position="186"/>
    </location>
</feature>
<dbReference type="PANTHER" id="PTHR31867">
    <property type="entry name" value="EXPANSIN-A15"/>
    <property type="match status" value="1"/>
</dbReference>
<dbReference type="InterPro" id="IPR009009">
    <property type="entry name" value="RlpA-like_DPBB"/>
</dbReference>
<dbReference type="PRINTS" id="PR01226">
    <property type="entry name" value="EXPANSIN"/>
</dbReference>
<feature type="transmembrane region" description="Helical" evidence="4">
    <location>
        <begin position="34"/>
        <end position="57"/>
    </location>
</feature>
<comment type="subcellular location">
    <subcellularLocation>
        <location evidence="3">Secreted</location>
        <location evidence="3">Cell wall</location>
    </subcellularLocation>
    <subcellularLocation>
        <location evidence="3">Membrane</location>
        <topology evidence="3">Peripheral membrane protein</topology>
    </subcellularLocation>
</comment>
<dbReference type="SUPFAM" id="SSF50685">
    <property type="entry name" value="Barwin-like endoglucanases"/>
    <property type="match status" value="1"/>
</dbReference>
<keyword evidence="7" id="KW-1185">Reference proteome</keyword>
<keyword evidence="4" id="KW-1133">Transmembrane helix</keyword>
<feature type="transmembrane region" description="Helical" evidence="4">
    <location>
        <begin position="6"/>
        <end position="22"/>
    </location>
</feature>
<sequence length="186" mass="20150">MYTARSVLLCIVISILSGAARLKQSMRLRMWADFFVLNTLSIVAVFSVSLLSVSAYYGGEEDGWKTASATFYGDSDALGTMAGACGYGDLYRHGYGVNTAALSSTLFLGGQSCGACFELKCVDDLLYCHHGTSIVITGTNFCPPNYGLPGDAGGWCNLPLQHFILPVSAFEKIAVWKIENMHVQYR</sequence>
<reference evidence="6 7" key="1">
    <citation type="journal article" date="2021" name="Nat. Plants">
        <title>The Taxus genome provides insights into paclitaxel biosynthesis.</title>
        <authorList>
            <person name="Xiong X."/>
            <person name="Gou J."/>
            <person name="Liao Q."/>
            <person name="Li Y."/>
            <person name="Zhou Q."/>
            <person name="Bi G."/>
            <person name="Li C."/>
            <person name="Du R."/>
            <person name="Wang X."/>
            <person name="Sun T."/>
            <person name="Guo L."/>
            <person name="Liang H."/>
            <person name="Lu P."/>
            <person name="Wu Y."/>
            <person name="Zhang Z."/>
            <person name="Ro D.K."/>
            <person name="Shang Y."/>
            <person name="Huang S."/>
            <person name="Yan J."/>
        </authorList>
    </citation>
    <scope>NUCLEOTIDE SEQUENCE [LARGE SCALE GENOMIC DNA]</scope>
    <source>
        <strain evidence="6">Ta-2019</strain>
    </source>
</reference>
<dbReference type="InterPro" id="IPR036908">
    <property type="entry name" value="RlpA-like_sf"/>
</dbReference>
<keyword evidence="2" id="KW-0732">Signal</keyword>
<keyword evidence="3" id="KW-0961">Cell wall biogenesis/degradation</keyword>
<gene>
    <name evidence="6" type="ORF">KI387_025005</name>
</gene>
<accession>A0AA38G6X9</accession>
<keyword evidence="4" id="KW-0812">Transmembrane</keyword>
<evidence type="ECO:0000256" key="3">
    <source>
        <dbReference type="RuleBase" id="RU365023"/>
    </source>
</evidence>
<evidence type="ECO:0000256" key="2">
    <source>
        <dbReference type="ARBA" id="ARBA00022729"/>
    </source>
</evidence>
<comment type="similarity">
    <text evidence="3">Belongs to the expansin family. Expansin A subfamily.</text>
</comment>
<proteinExistence type="inferred from homology"/>
<dbReference type="InterPro" id="IPR007112">
    <property type="entry name" value="Expansin/allergen_DPBB_dom"/>
</dbReference>
<evidence type="ECO:0000313" key="6">
    <source>
        <dbReference type="EMBL" id="KAH9316378.1"/>
    </source>
</evidence>
<keyword evidence="4" id="KW-0472">Membrane</keyword>
<dbReference type="InterPro" id="IPR002963">
    <property type="entry name" value="Expansin"/>
</dbReference>
<dbReference type="AlphaFoldDB" id="A0AA38G6X9"/>
<evidence type="ECO:0000256" key="1">
    <source>
        <dbReference type="ARBA" id="ARBA00022525"/>
    </source>
</evidence>
<protein>
    <recommendedName>
        <fullName evidence="3">Expansin</fullName>
    </recommendedName>
</protein>
<evidence type="ECO:0000313" key="7">
    <source>
        <dbReference type="Proteomes" id="UP000824469"/>
    </source>
</evidence>
<dbReference type="GO" id="GO:0009664">
    <property type="term" value="P:plant-type cell wall organization"/>
    <property type="evidence" value="ECO:0007669"/>
    <property type="project" value="InterPro"/>
</dbReference>
<organism evidence="6 7">
    <name type="scientific">Taxus chinensis</name>
    <name type="common">Chinese yew</name>
    <name type="synonym">Taxus wallichiana var. chinensis</name>
    <dbReference type="NCBI Taxonomy" id="29808"/>
    <lineage>
        <taxon>Eukaryota</taxon>
        <taxon>Viridiplantae</taxon>
        <taxon>Streptophyta</taxon>
        <taxon>Embryophyta</taxon>
        <taxon>Tracheophyta</taxon>
        <taxon>Spermatophyta</taxon>
        <taxon>Pinopsida</taxon>
        <taxon>Pinidae</taxon>
        <taxon>Conifers II</taxon>
        <taxon>Cupressales</taxon>
        <taxon>Taxaceae</taxon>
        <taxon>Taxus</taxon>
    </lineage>
</organism>
<keyword evidence="3" id="KW-0134">Cell wall</keyword>
<dbReference type="PROSITE" id="PS50842">
    <property type="entry name" value="EXPANSIN_EG45"/>
    <property type="match status" value="1"/>
</dbReference>
<dbReference type="Gene3D" id="2.40.40.10">
    <property type="entry name" value="RlpA-like domain"/>
    <property type="match status" value="1"/>
</dbReference>
<evidence type="ECO:0000256" key="4">
    <source>
        <dbReference type="SAM" id="Phobius"/>
    </source>
</evidence>
<dbReference type="Pfam" id="PF03330">
    <property type="entry name" value="DPBB_1"/>
    <property type="match status" value="1"/>
</dbReference>
<comment type="function">
    <text evidence="3">Causes loosening and extension of plant cell walls by disrupting non-covalent bonding between cellulose microfibrils and matrix glucans. No enzymatic activity has been found.</text>
</comment>
<dbReference type="PRINTS" id="PR01225">
    <property type="entry name" value="EXPANSNFAMLY"/>
</dbReference>
<dbReference type="GO" id="GO:0016020">
    <property type="term" value="C:membrane"/>
    <property type="evidence" value="ECO:0007669"/>
    <property type="project" value="UniProtKB-SubCell"/>
</dbReference>
<dbReference type="OMA" id="KSEYRKD"/>
<comment type="caution">
    <text evidence="6">The sequence shown here is derived from an EMBL/GenBank/DDBJ whole genome shotgun (WGS) entry which is preliminary data.</text>
</comment>
<dbReference type="InterPro" id="IPR007118">
    <property type="entry name" value="Expan_Lol_pI"/>
</dbReference>
<dbReference type="SMART" id="SM00837">
    <property type="entry name" value="DPBB_1"/>
    <property type="match status" value="1"/>
</dbReference>
<feature type="non-terminal residue" evidence="6">
    <location>
        <position position="1"/>
    </location>
</feature>
<dbReference type="Proteomes" id="UP000824469">
    <property type="component" value="Unassembled WGS sequence"/>
</dbReference>
<dbReference type="GO" id="GO:0005576">
    <property type="term" value="C:extracellular region"/>
    <property type="evidence" value="ECO:0007669"/>
    <property type="project" value="InterPro"/>
</dbReference>
<evidence type="ECO:0000259" key="5">
    <source>
        <dbReference type="PROSITE" id="PS50842"/>
    </source>
</evidence>
<dbReference type="CDD" id="cd22274">
    <property type="entry name" value="DPBB_EXPA_N"/>
    <property type="match status" value="1"/>
</dbReference>